<dbReference type="PANTHER" id="PTHR37535:SF4">
    <property type="entry name" value="FLUG DOMAIN-CONTAINING PROTEIN"/>
    <property type="match status" value="1"/>
</dbReference>
<dbReference type="PANTHER" id="PTHR37535">
    <property type="entry name" value="FLUG DOMAIN PROTEIN"/>
    <property type="match status" value="1"/>
</dbReference>
<accession>A0A6A6E015</accession>
<dbReference type="Pfam" id="PF11917">
    <property type="entry name" value="DUF3435"/>
    <property type="match status" value="1"/>
</dbReference>
<name>A0A6A6E015_9PEZI</name>
<evidence type="ECO:0000256" key="1">
    <source>
        <dbReference type="SAM" id="MobiDB-lite"/>
    </source>
</evidence>
<organism evidence="2 3">
    <name type="scientific">Zopfia rhizophila CBS 207.26</name>
    <dbReference type="NCBI Taxonomy" id="1314779"/>
    <lineage>
        <taxon>Eukaryota</taxon>
        <taxon>Fungi</taxon>
        <taxon>Dikarya</taxon>
        <taxon>Ascomycota</taxon>
        <taxon>Pezizomycotina</taxon>
        <taxon>Dothideomycetes</taxon>
        <taxon>Dothideomycetes incertae sedis</taxon>
        <taxon>Zopfiaceae</taxon>
        <taxon>Zopfia</taxon>
    </lineage>
</organism>
<evidence type="ECO:0000313" key="2">
    <source>
        <dbReference type="EMBL" id="KAF2185277.1"/>
    </source>
</evidence>
<feature type="region of interest" description="Disordered" evidence="1">
    <location>
        <begin position="212"/>
        <end position="322"/>
    </location>
</feature>
<dbReference type="OrthoDB" id="4485682at2759"/>
<keyword evidence="3" id="KW-1185">Reference proteome</keyword>
<dbReference type="Proteomes" id="UP000800200">
    <property type="component" value="Unassembled WGS sequence"/>
</dbReference>
<protein>
    <submittedName>
        <fullName evidence="2">Uncharacterized protein</fullName>
    </submittedName>
</protein>
<feature type="compositionally biased region" description="Basic and acidic residues" evidence="1">
    <location>
        <begin position="213"/>
        <end position="224"/>
    </location>
</feature>
<feature type="compositionally biased region" description="Acidic residues" evidence="1">
    <location>
        <begin position="257"/>
        <end position="273"/>
    </location>
</feature>
<feature type="compositionally biased region" description="Polar residues" evidence="1">
    <location>
        <begin position="231"/>
        <end position="244"/>
    </location>
</feature>
<dbReference type="AlphaFoldDB" id="A0A6A6E015"/>
<sequence length="708" mass="80985">MAPVTSKALHPDILNALQNAAKRRNKITVVRKEQQAKKLGAQVHSPLDADTTQANIYYIKKRFIRFCHENKHGPWIKAIKTKNCDKGFIMTFLHWICKTYLQLRRKRSKKKTVNQYWRDFKMLYRRANKGRVVNANDGEEVVKYINGTLRVEFDLDVLPKPKPVMGVDDLLLGLTHHWSRDRSIFPTEDDRLDVPTIMLFQAYTACRPAELVDGSKSRGGKDPLLDEPGDQCSNGDSVSNSVVTSRDDIGDTGGDDKEIESDDGEDDEGEDNDPVFNDTDGYDSGVTDDTGLGDEDLDDTGSNGNAEAVDADNSNDTEVDEFGDPIRKHKVLCYEDITLWIVKDPKQGGRDILAMEVYFRYHKGADNKPKPTIFLFREHPLAILCPISYILARAIRDDAIQVDGYSAVKVHWKSSKLKTPIFRTSIRAASGRWEKSETKPMKYSTYAFYLDRIGTDLGSEEKWTSYCMRRGNVNAILDKAPDAVVDQVMRHDPMTGCLANAYLNHRVGFNVQDAFLERDPSADGLTRAFTHMSIRCNPEVPKEIPKMELDGLPPDPEIVDLSRRVRQMSIGIRQEYSFRDEMTKVYQEACRRRIHDEELERHPAVQHYLEERNQLQAILCDFNMNLDIKCITDRKIRAINLIVVLASRREIHATPLLKLEEIPLILERTQCIYCVGDETLPYKDRMRTFSRVSHMMDHVEKVHLNTSL</sequence>
<proteinExistence type="predicted"/>
<reference evidence="2" key="1">
    <citation type="journal article" date="2020" name="Stud. Mycol.">
        <title>101 Dothideomycetes genomes: a test case for predicting lifestyles and emergence of pathogens.</title>
        <authorList>
            <person name="Haridas S."/>
            <person name="Albert R."/>
            <person name="Binder M."/>
            <person name="Bloem J."/>
            <person name="Labutti K."/>
            <person name="Salamov A."/>
            <person name="Andreopoulos B."/>
            <person name="Baker S."/>
            <person name="Barry K."/>
            <person name="Bills G."/>
            <person name="Bluhm B."/>
            <person name="Cannon C."/>
            <person name="Castanera R."/>
            <person name="Culley D."/>
            <person name="Daum C."/>
            <person name="Ezra D."/>
            <person name="Gonzalez J."/>
            <person name="Henrissat B."/>
            <person name="Kuo A."/>
            <person name="Liang C."/>
            <person name="Lipzen A."/>
            <person name="Lutzoni F."/>
            <person name="Magnuson J."/>
            <person name="Mondo S."/>
            <person name="Nolan M."/>
            <person name="Ohm R."/>
            <person name="Pangilinan J."/>
            <person name="Park H.-J."/>
            <person name="Ramirez L."/>
            <person name="Alfaro M."/>
            <person name="Sun H."/>
            <person name="Tritt A."/>
            <person name="Yoshinaga Y."/>
            <person name="Zwiers L.-H."/>
            <person name="Turgeon B."/>
            <person name="Goodwin S."/>
            <person name="Spatafora J."/>
            <person name="Crous P."/>
            <person name="Grigoriev I."/>
        </authorList>
    </citation>
    <scope>NUCLEOTIDE SEQUENCE</scope>
    <source>
        <strain evidence="2">CBS 207.26</strain>
    </source>
</reference>
<dbReference type="InterPro" id="IPR021842">
    <property type="entry name" value="DUF3435"/>
</dbReference>
<dbReference type="EMBL" id="ML994634">
    <property type="protein sequence ID" value="KAF2185277.1"/>
    <property type="molecule type" value="Genomic_DNA"/>
</dbReference>
<evidence type="ECO:0000313" key="3">
    <source>
        <dbReference type="Proteomes" id="UP000800200"/>
    </source>
</evidence>
<gene>
    <name evidence="2" type="ORF">K469DRAFT_779127</name>
</gene>
<feature type="compositionally biased region" description="Acidic residues" evidence="1">
    <location>
        <begin position="309"/>
        <end position="322"/>
    </location>
</feature>